<name>A0A1W1VPG8_9DEIO</name>
<dbReference type="EMBL" id="FWWU01000009">
    <property type="protein sequence ID" value="SMB94814.1"/>
    <property type="molecule type" value="Genomic_DNA"/>
</dbReference>
<evidence type="ECO:0000313" key="4">
    <source>
        <dbReference type="EMBL" id="SMB94814.1"/>
    </source>
</evidence>
<dbReference type="AlphaFoldDB" id="A0A1W1VPG8"/>
<keyword evidence="2" id="KW-1133">Transmembrane helix</keyword>
<proteinExistence type="predicted"/>
<gene>
    <name evidence="4" type="ORF">SAMN00790413_02540</name>
</gene>
<feature type="transmembrane region" description="Helical" evidence="2">
    <location>
        <begin position="31"/>
        <end position="50"/>
    </location>
</feature>
<feature type="transmembrane region" description="Helical" evidence="2">
    <location>
        <begin position="88"/>
        <end position="106"/>
    </location>
</feature>
<dbReference type="Pfam" id="PF13559">
    <property type="entry name" value="DUF4129"/>
    <property type="match status" value="1"/>
</dbReference>
<evidence type="ECO:0000259" key="3">
    <source>
        <dbReference type="Pfam" id="PF13559"/>
    </source>
</evidence>
<dbReference type="InterPro" id="IPR025403">
    <property type="entry name" value="TgpA-like_C"/>
</dbReference>
<organism evidence="4 5">
    <name type="scientific">Deinococcus hopiensis KR-140</name>
    <dbReference type="NCBI Taxonomy" id="695939"/>
    <lineage>
        <taxon>Bacteria</taxon>
        <taxon>Thermotogati</taxon>
        <taxon>Deinococcota</taxon>
        <taxon>Deinococci</taxon>
        <taxon>Deinococcales</taxon>
        <taxon>Deinococcaceae</taxon>
        <taxon>Deinococcus</taxon>
    </lineage>
</organism>
<feature type="region of interest" description="Disordered" evidence="1">
    <location>
        <begin position="283"/>
        <end position="311"/>
    </location>
</feature>
<protein>
    <recommendedName>
        <fullName evidence="3">Protein-glutamine gamma-glutamyltransferase-like C-terminal domain-containing protein</fullName>
    </recommendedName>
</protein>
<evidence type="ECO:0000313" key="5">
    <source>
        <dbReference type="Proteomes" id="UP000192582"/>
    </source>
</evidence>
<evidence type="ECO:0000256" key="1">
    <source>
        <dbReference type="SAM" id="MobiDB-lite"/>
    </source>
</evidence>
<feature type="compositionally biased region" description="Low complexity" evidence="1">
    <location>
        <begin position="445"/>
        <end position="454"/>
    </location>
</feature>
<keyword evidence="2" id="KW-0812">Transmembrane</keyword>
<evidence type="ECO:0000256" key="2">
    <source>
        <dbReference type="SAM" id="Phobius"/>
    </source>
</evidence>
<sequence>MPVVGAAWLPWWAVLGMVLALLASRQEGENPLLRLPLLLLGGGQGLLVQVPNMKGAAGALLFTQLFLQVFGGAVLVALTTGALEGRKMVWGVAGLAAALLLGVVVTGTAAPWGLALGFLALVLTLLGTVGWEERPSHRLPGSRRAVGEVAALGLLGATLLGLLALAWPAAGVKSSPSAAVSATTAAPLRPPQASVSPVRLPRPLAEPRTQVAPTPAGRPPLPGGDLPLLGGLLLIAALWFMLGRARRTKPEQKRNWWEVAALAGLLVGALLTAAFIGATPPSSGASLGPGGEIQKELGKKSRSAAPQERAPIPLSPATQARLLWAIHLAAFLVLAALAGAVLWLTLQSREKVRTGEATPEEALPSGPDAALHRVRVAYREALAALGRVGLGRAEAETPAEHAARVTHLLPALVAPLGVLVTAYTPVRYGGRVTEEDADAAEEAARQVARGAAAAHTRPPEGDTP</sequence>
<feature type="transmembrane region" description="Helical" evidence="2">
    <location>
        <begin position="255"/>
        <end position="278"/>
    </location>
</feature>
<feature type="transmembrane region" description="Helical" evidence="2">
    <location>
        <begin position="149"/>
        <end position="170"/>
    </location>
</feature>
<keyword evidence="5" id="KW-1185">Reference proteome</keyword>
<dbReference type="Proteomes" id="UP000192582">
    <property type="component" value="Unassembled WGS sequence"/>
</dbReference>
<keyword evidence="2" id="KW-0472">Membrane</keyword>
<feature type="domain" description="Protein-glutamine gamma-glutamyltransferase-like C-terminal" evidence="3">
    <location>
        <begin position="377"/>
        <end position="445"/>
    </location>
</feature>
<feature type="region of interest" description="Disordered" evidence="1">
    <location>
        <begin position="183"/>
        <end position="222"/>
    </location>
</feature>
<feature type="transmembrane region" description="Helical" evidence="2">
    <location>
        <begin position="56"/>
        <end position="76"/>
    </location>
</feature>
<feature type="region of interest" description="Disordered" evidence="1">
    <location>
        <begin position="437"/>
        <end position="464"/>
    </location>
</feature>
<feature type="transmembrane region" description="Helical" evidence="2">
    <location>
        <begin position="112"/>
        <end position="129"/>
    </location>
</feature>
<feature type="transmembrane region" description="Helical" evidence="2">
    <location>
        <begin position="226"/>
        <end position="243"/>
    </location>
</feature>
<feature type="transmembrane region" description="Helical" evidence="2">
    <location>
        <begin position="6"/>
        <end position="24"/>
    </location>
</feature>
<accession>A0A1W1VPG8</accession>
<reference evidence="4 5" key="1">
    <citation type="submission" date="2017-04" db="EMBL/GenBank/DDBJ databases">
        <authorList>
            <person name="Afonso C.L."/>
            <person name="Miller P.J."/>
            <person name="Scott M.A."/>
            <person name="Spackman E."/>
            <person name="Goraichik I."/>
            <person name="Dimitrov K.M."/>
            <person name="Suarez D.L."/>
            <person name="Swayne D.E."/>
        </authorList>
    </citation>
    <scope>NUCLEOTIDE SEQUENCE [LARGE SCALE GENOMIC DNA]</scope>
    <source>
        <strain evidence="4 5">KR-140</strain>
    </source>
</reference>
<feature type="transmembrane region" description="Helical" evidence="2">
    <location>
        <begin position="322"/>
        <end position="344"/>
    </location>
</feature>
<dbReference type="STRING" id="695939.SAMN00790413_02540"/>